<name>A0A8J7S7Z8_9BACT</name>
<reference evidence="1" key="1">
    <citation type="submission" date="2021-02" db="EMBL/GenBank/DDBJ databases">
        <title>Natronogracilivirga saccharolytica gen. nov. sp. nov. a new anaerobic, haloalkiliphilic carbohydrate-fermenting bacterium from soda lake and proposing of Cyclonatronumiaceae fam. nov. in the phylum Balneolaeota.</title>
        <authorList>
            <person name="Zhilina T.N."/>
            <person name="Sorokin D.Y."/>
            <person name="Zavarzina D.G."/>
            <person name="Toshchakov S.V."/>
            <person name="Kublanov I.V."/>
        </authorList>
    </citation>
    <scope>NUCLEOTIDE SEQUENCE</scope>
    <source>
        <strain evidence="1">Z-1702</strain>
    </source>
</reference>
<protein>
    <submittedName>
        <fullName evidence="1">DsrE family protein</fullName>
    </submittedName>
</protein>
<dbReference type="Gene3D" id="3.40.1260.10">
    <property type="entry name" value="DsrEFH-like"/>
    <property type="match status" value="1"/>
</dbReference>
<proteinExistence type="predicted"/>
<dbReference type="EMBL" id="JAFIDN010000002">
    <property type="protein sequence ID" value="MBP3191846.1"/>
    <property type="molecule type" value="Genomic_DNA"/>
</dbReference>
<sequence length="67" mass="7526">MHFVQADRSPGDLLNNLTAQGVQVEVCGIYLPNREADEDDLAEGIGMAAPPEVAEYMRQEHVRYFTF</sequence>
<evidence type="ECO:0000313" key="2">
    <source>
        <dbReference type="Proteomes" id="UP000673975"/>
    </source>
</evidence>
<organism evidence="1 2">
    <name type="scientific">Natronogracilivirga saccharolytica</name>
    <dbReference type="NCBI Taxonomy" id="2812953"/>
    <lineage>
        <taxon>Bacteria</taxon>
        <taxon>Pseudomonadati</taxon>
        <taxon>Balneolota</taxon>
        <taxon>Balneolia</taxon>
        <taxon>Balneolales</taxon>
        <taxon>Cyclonatronaceae</taxon>
        <taxon>Natronogracilivirga</taxon>
    </lineage>
</organism>
<accession>A0A8J7S7Z8</accession>
<dbReference type="RefSeq" id="WP_210510662.1">
    <property type="nucleotide sequence ID" value="NZ_JAFIDN010000002.1"/>
</dbReference>
<dbReference type="AlphaFoldDB" id="A0A8J7S7Z8"/>
<keyword evidence="2" id="KW-1185">Reference proteome</keyword>
<comment type="caution">
    <text evidence="1">The sequence shown here is derived from an EMBL/GenBank/DDBJ whole genome shotgun (WGS) entry which is preliminary data.</text>
</comment>
<dbReference type="InterPro" id="IPR027396">
    <property type="entry name" value="DsrEFH-like"/>
</dbReference>
<gene>
    <name evidence="1" type="ORF">NATSA_04125</name>
</gene>
<dbReference type="Proteomes" id="UP000673975">
    <property type="component" value="Unassembled WGS sequence"/>
</dbReference>
<dbReference type="SUPFAM" id="SSF75169">
    <property type="entry name" value="DsrEFH-like"/>
    <property type="match status" value="1"/>
</dbReference>
<evidence type="ECO:0000313" key="1">
    <source>
        <dbReference type="EMBL" id="MBP3191846.1"/>
    </source>
</evidence>